<dbReference type="AlphaFoldDB" id="A0A4V3ALU2"/>
<reference evidence="2 3" key="1">
    <citation type="submission" date="2019-03" db="EMBL/GenBank/DDBJ databases">
        <title>Luteimonas zhaokaii sp.nov., isolated from the rectal contents of Plateau pika in Yushu, Qinghai Province, China.</title>
        <authorList>
            <person name="Zhang G."/>
        </authorList>
    </citation>
    <scope>NUCLEOTIDE SEQUENCE [LARGE SCALE GENOMIC DNA]</scope>
    <source>
        <strain evidence="2 3">B9</strain>
    </source>
</reference>
<evidence type="ECO:0000256" key="1">
    <source>
        <dbReference type="SAM" id="SignalP"/>
    </source>
</evidence>
<dbReference type="Proteomes" id="UP000294796">
    <property type="component" value="Unassembled WGS sequence"/>
</dbReference>
<evidence type="ECO:0000313" key="2">
    <source>
        <dbReference type="EMBL" id="TDK24377.1"/>
    </source>
</evidence>
<keyword evidence="3" id="KW-1185">Reference proteome</keyword>
<evidence type="ECO:0008006" key="4">
    <source>
        <dbReference type="Google" id="ProtNLM"/>
    </source>
</evidence>
<protein>
    <recommendedName>
        <fullName evidence="4">Lipoprotein</fullName>
    </recommendedName>
</protein>
<dbReference type="OrthoDB" id="8820726at2"/>
<dbReference type="PROSITE" id="PS51257">
    <property type="entry name" value="PROKAR_LIPOPROTEIN"/>
    <property type="match status" value="1"/>
</dbReference>
<feature type="chain" id="PRO_5020700643" description="Lipoprotein" evidence="1">
    <location>
        <begin position="18"/>
        <end position="141"/>
    </location>
</feature>
<dbReference type="EMBL" id="SMTF01000005">
    <property type="protein sequence ID" value="TDK24377.1"/>
    <property type="molecule type" value="Genomic_DNA"/>
</dbReference>
<sequence>MRHPVFLLLLVALSGCAGVHDLGDRNCLPLQVPADVILVQEVGLYTRGETATKLLMEHPRDAANDASARIRLETTLEPGTSIRIQRLVQEWGYDIGQASIKAMGLTPDGDKFEYHWGFGDKIYRAPWEPETSDVRVVACKT</sequence>
<dbReference type="RefSeq" id="WP_133321709.1">
    <property type="nucleotide sequence ID" value="NZ_SMTF01000005.1"/>
</dbReference>
<accession>A0A4V3ALU2</accession>
<gene>
    <name evidence="2" type="ORF">E2F46_08835</name>
</gene>
<evidence type="ECO:0000313" key="3">
    <source>
        <dbReference type="Proteomes" id="UP000294796"/>
    </source>
</evidence>
<name>A0A4V3ALU2_9GAMM</name>
<keyword evidence="1" id="KW-0732">Signal</keyword>
<proteinExistence type="predicted"/>
<organism evidence="2 3">
    <name type="scientific">Luteimonas aestuarii</name>
    <dbReference type="NCBI Taxonomy" id="453837"/>
    <lineage>
        <taxon>Bacteria</taxon>
        <taxon>Pseudomonadati</taxon>
        <taxon>Pseudomonadota</taxon>
        <taxon>Gammaproteobacteria</taxon>
        <taxon>Lysobacterales</taxon>
        <taxon>Lysobacteraceae</taxon>
        <taxon>Luteimonas</taxon>
    </lineage>
</organism>
<comment type="caution">
    <text evidence="2">The sequence shown here is derived from an EMBL/GenBank/DDBJ whole genome shotgun (WGS) entry which is preliminary data.</text>
</comment>
<feature type="signal peptide" evidence="1">
    <location>
        <begin position="1"/>
        <end position="17"/>
    </location>
</feature>